<reference evidence="3" key="2">
    <citation type="journal article" date="2019" name="Genome Biol. Evol.">
        <title>Day and night: Metabolic profiles and evolutionary relationships of six axenic non-marine cyanobacteria.</title>
        <authorList>
            <person name="Will S.E."/>
            <person name="Henke P."/>
            <person name="Boedeker C."/>
            <person name="Huang S."/>
            <person name="Brinkmann H."/>
            <person name="Rohde M."/>
            <person name="Jarek M."/>
            <person name="Friedl T."/>
            <person name="Seufert S."/>
            <person name="Schumacher M."/>
            <person name="Overmann J."/>
            <person name="Neumann-Schaal M."/>
            <person name="Petersen J."/>
        </authorList>
    </citation>
    <scope>NUCLEOTIDE SEQUENCE [LARGE SCALE GENOMIC DNA]</scope>
    <source>
        <strain evidence="3">PCC 7102</strain>
    </source>
</reference>
<evidence type="ECO:0000313" key="4">
    <source>
        <dbReference type="Proteomes" id="UP000271624"/>
    </source>
</evidence>
<accession>A0A433VS85</accession>
<protein>
    <recommendedName>
        <fullName evidence="2">Coenzyme Q-binding protein COQ10 START domain-containing protein</fullName>
    </recommendedName>
</protein>
<dbReference type="OrthoDB" id="539556at2"/>
<dbReference type="SUPFAM" id="SSF55961">
    <property type="entry name" value="Bet v1-like"/>
    <property type="match status" value="1"/>
</dbReference>
<dbReference type="PANTHER" id="PTHR34060">
    <property type="entry name" value="POLYKETIDE CYCLASE / DEHYDRASE AND LIPID TRANSPORT PROTEIN"/>
    <property type="match status" value="1"/>
</dbReference>
<comment type="caution">
    <text evidence="3">The sequence shown here is derived from an EMBL/GenBank/DDBJ whole genome shotgun (WGS) entry which is preliminary data.</text>
</comment>
<evidence type="ECO:0000256" key="1">
    <source>
        <dbReference type="SAM" id="MobiDB-lite"/>
    </source>
</evidence>
<dbReference type="InterPro" id="IPR005031">
    <property type="entry name" value="COQ10_START"/>
</dbReference>
<evidence type="ECO:0000259" key="2">
    <source>
        <dbReference type="Pfam" id="PF03364"/>
    </source>
</evidence>
<dbReference type="Gene3D" id="3.30.530.20">
    <property type="match status" value="1"/>
</dbReference>
<feature type="compositionally biased region" description="Polar residues" evidence="1">
    <location>
        <begin position="1"/>
        <end position="16"/>
    </location>
</feature>
<dbReference type="InterPro" id="IPR023393">
    <property type="entry name" value="START-like_dom_sf"/>
</dbReference>
<name>A0A433VS85_9CYAN</name>
<sequence>MILTHNTETVTQQYNAASEEDTNDHYEQDMAPEPELEAIEVVVEKIAERRRQITAKVEISRPPEIVWKVLTNYEALPEFVPSLHSSKRLEHPQPGGIRVEQIGRERLLKLNFNARVVLDLFESFPTEISFQMVEGDFKEYSGSWVLQPCDNDQSTTNLCYTLTVHPKRLMPVSLIEQRLGKGLRVNLHAIKKHVESE</sequence>
<organism evidence="3 4">
    <name type="scientific">Dulcicalothrix desertica PCC 7102</name>
    <dbReference type="NCBI Taxonomy" id="232991"/>
    <lineage>
        <taxon>Bacteria</taxon>
        <taxon>Bacillati</taxon>
        <taxon>Cyanobacteriota</taxon>
        <taxon>Cyanophyceae</taxon>
        <taxon>Nostocales</taxon>
        <taxon>Calotrichaceae</taxon>
        <taxon>Dulcicalothrix</taxon>
    </lineage>
</organism>
<proteinExistence type="predicted"/>
<reference evidence="3" key="1">
    <citation type="submission" date="2018-12" db="EMBL/GenBank/DDBJ databases">
        <authorList>
            <person name="Will S."/>
            <person name="Neumann-Schaal M."/>
            <person name="Henke P."/>
        </authorList>
    </citation>
    <scope>NUCLEOTIDE SEQUENCE</scope>
    <source>
        <strain evidence="3">PCC 7102</strain>
    </source>
</reference>
<dbReference type="Pfam" id="PF03364">
    <property type="entry name" value="Polyketide_cyc"/>
    <property type="match status" value="1"/>
</dbReference>
<evidence type="ECO:0000313" key="3">
    <source>
        <dbReference type="EMBL" id="RUT08990.1"/>
    </source>
</evidence>
<feature type="region of interest" description="Disordered" evidence="1">
    <location>
        <begin position="1"/>
        <end position="27"/>
    </location>
</feature>
<feature type="domain" description="Coenzyme Q-binding protein COQ10 START" evidence="2">
    <location>
        <begin position="59"/>
        <end position="190"/>
    </location>
</feature>
<dbReference type="AlphaFoldDB" id="A0A433VS85"/>
<dbReference type="CDD" id="cd08866">
    <property type="entry name" value="SRPBCC_11"/>
    <property type="match status" value="1"/>
</dbReference>
<gene>
    <name evidence="3" type="ORF">DSM106972_010430</name>
</gene>
<keyword evidence="4" id="KW-1185">Reference proteome</keyword>
<dbReference type="PANTHER" id="PTHR34060:SF1">
    <property type="entry name" value="POLYKETIDE CYCLASE _ DEHYDRASE AND LIPID TRANSPORT PROTEIN"/>
    <property type="match status" value="1"/>
</dbReference>
<dbReference type="Proteomes" id="UP000271624">
    <property type="component" value="Unassembled WGS sequence"/>
</dbReference>
<dbReference type="RefSeq" id="WP_127079549.1">
    <property type="nucleotide sequence ID" value="NZ_RSCL01000002.1"/>
</dbReference>
<dbReference type="EMBL" id="RSCL01000002">
    <property type="protein sequence ID" value="RUT08990.1"/>
    <property type="molecule type" value="Genomic_DNA"/>
</dbReference>